<evidence type="ECO:0000256" key="3">
    <source>
        <dbReference type="SAM" id="MobiDB-lite"/>
    </source>
</evidence>
<reference evidence="5" key="1">
    <citation type="submission" date="2013-07" db="EMBL/GenBank/DDBJ databases">
        <title>The Genome Sequence of Cryptococcus pinus CBS10737.</title>
        <authorList>
            <consortium name="The Broad Institute Genome Sequencing Platform"/>
            <person name="Cuomo C."/>
            <person name="Litvintseva A."/>
            <person name="Chen Y."/>
            <person name="Heitman J."/>
            <person name="Sun S."/>
            <person name="Springer D."/>
            <person name="Dromer F."/>
            <person name="Young S.K."/>
            <person name="Zeng Q."/>
            <person name="Gargeya S."/>
            <person name="Fitzgerald M."/>
            <person name="Abouelleil A."/>
            <person name="Alvarado L."/>
            <person name="Berlin A.M."/>
            <person name="Chapman S.B."/>
            <person name="Dewar J."/>
            <person name="Goldberg J."/>
            <person name="Griggs A."/>
            <person name="Gujja S."/>
            <person name="Hansen M."/>
            <person name="Howarth C."/>
            <person name="Imamovic A."/>
            <person name="Larimer J."/>
            <person name="McCowan C."/>
            <person name="Murphy C."/>
            <person name="Pearson M."/>
            <person name="Priest M."/>
            <person name="Roberts A."/>
            <person name="Saif S."/>
            <person name="Shea T."/>
            <person name="Sykes S."/>
            <person name="Wortman J."/>
            <person name="Nusbaum C."/>
            <person name="Birren B."/>
        </authorList>
    </citation>
    <scope>NUCLEOTIDE SEQUENCE [LARGE SCALE GENOMIC DNA]</scope>
    <source>
        <strain evidence="5">CBS 10737</strain>
    </source>
</reference>
<evidence type="ECO:0000313" key="6">
    <source>
        <dbReference type="EMBL" id="WWC66558.1"/>
    </source>
</evidence>
<evidence type="ECO:0000256" key="1">
    <source>
        <dbReference type="ARBA" id="ARBA00022741"/>
    </source>
</evidence>
<dbReference type="GeneID" id="30169237"/>
<organism evidence="5">
    <name type="scientific">Kwoniella pini CBS 10737</name>
    <dbReference type="NCBI Taxonomy" id="1296096"/>
    <lineage>
        <taxon>Eukaryota</taxon>
        <taxon>Fungi</taxon>
        <taxon>Dikarya</taxon>
        <taxon>Basidiomycota</taxon>
        <taxon>Agaricomycotina</taxon>
        <taxon>Tremellomycetes</taxon>
        <taxon>Tremellales</taxon>
        <taxon>Cryptococcaceae</taxon>
        <taxon>Kwoniella</taxon>
    </lineage>
</organism>
<dbReference type="PANTHER" id="PTHR10695:SF46">
    <property type="entry name" value="BIFUNCTIONAL COENZYME A SYNTHASE-RELATED"/>
    <property type="match status" value="1"/>
</dbReference>
<dbReference type="InterPro" id="IPR001977">
    <property type="entry name" value="Depp_CoAkinase"/>
</dbReference>
<sequence length="298" mass="34575">MLIVGLTGGIASGKSTVSKIFNEKYNIPIIDADLISRQVIEPDTKGYKLILKHFGKFKILNNDSKKTINRIKLGEIIFNNNEKRNLLNSLLHPLIKKEIFKKVLFYWLIKGEWCIILDIPLLIESGIWKFVGEIIIVYVNEKLQLSRLLSRNSLTLSEEQAKSRINSQMSLKLKLNYSTFIIDNSGSINDLNLQIEKFILRLKKSQGFGFKNSFINGWWYKLCWILPPIGLISGLLVLFKRWLKYSSFFSNKSKKQRRRGRGEIDNSYNQENIELREINQNSNRRRTESSISGNSILD</sequence>
<reference evidence="5" key="3">
    <citation type="submission" date="2016-07" db="EMBL/GenBank/DDBJ databases">
        <title>Evolution of pathogenesis and genome organization in the Tremellales.</title>
        <authorList>
            <person name="Cuomo C."/>
            <person name="Litvintseva A."/>
            <person name="Heitman J."/>
            <person name="Chen Y."/>
            <person name="Sun S."/>
            <person name="Springer D."/>
            <person name="Dromer F."/>
            <person name="Young S."/>
            <person name="Zeng Q."/>
            <person name="Chapman S."/>
            <person name="Gujja S."/>
            <person name="Saif S."/>
            <person name="Birren B."/>
        </authorList>
    </citation>
    <scope>NUCLEOTIDE SEQUENCE</scope>
    <source>
        <strain evidence="5">CBS 10737</strain>
    </source>
</reference>
<dbReference type="Gene3D" id="3.40.50.300">
    <property type="entry name" value="P-loop containing nucleotide triphosphate hydrolases"/>
    <property type="match status" value="1"/>
</dbReference>
<dbReference type="PANTHER" id="PTHR10695">
    <property type="entry name" value="DEPHOSPHO-COA KINASE-RELATED"/>
    <property type="match status" value="1"/>
</dbReference>
<reference evidence="6" key="2">
    <citation type="submission" date="2013-07" db="EMBL/GenBank/DDBJ databases">
        <authorList>
            <consortium name="The Broad Institute Genome Sequencing Platform"/>
            <person name="Cuomo C."/>
            <person name="Litvintseva A."/>
            <person name="Chen Y."/>
            <person name="Heitman J."/>
            <person name="Sun S."/>
            <person name="Springer D."/>
            <person name="Dromer F."/>
            <person name="Young S.K."/>
            <person name="Zeng Q."/>
            <person name="Gargeya S."/>
            <person name="Fitzgerald M."/>
            <person name="Abouelleil A."/>
            <person name="Alvarado L."/>
            <person name="Berlin A.M."/>
            <person name="Chapman S.B."/>
            <person name="Dewar J."/>
            <person name="Goldberg J."/>
            <person name="Griggs A."/>
            <person name="Gujja S."/>
            <person name="Hansen M."/>
            <person name="Howarth C."/>
            <person name="Imamovic A."/>
            <person name="Larimer J."/>
            <person name="McCowan C."/>
            <person name="Murphy C."/>
            <person name="Pearson M."/>
            <person name="Priest M."/>
            <person name="Roberts A."/>
            <person name="Saif S."/>
            <person name="Shea T."/>
            <person name="Sykes S."/>
            <person name="Wortman J."/>
            <person name="Nusbaum C."/>
            <person name="Birren B."/>
        </authorList>
    </citation>
    <scope>NUCLEOTIDE SEQUENCE</scope>
    <source>
        <strain evidence="6">CBS 10737</strain>
    </source>
</reference>
<feature type="region of interest" description="Disordered" evidence="3">
    <location>
        <begin position="279"/>
        <end position="298"/>
    </location>
</feature>
<feature type="transmembrane region" description="Helical" evidence="4">
    <location>
        <begin position="218"/>
        <end position="239"/>
    </location>
</feature>
<dbReference type="EMBL" id="KI894007">
    <property type="protein sequence ID" value="OCF53563.1"/>
    <property type="molecule type" value="Genomic_DNA"/>
</dbReference>
<dbReference type="GO" id="GO:0005524">
    <property type="term" value="F:ATP binding"/>
    <property type="evidence" value="ECO:0007669"/>
    <property type="project" value="UniProtKB-KW"/>
</dbReference>
<proteinExistence type="inferred from homology"/>
<keyword evidence="4" id="KW-1133">Transmembrane helix</keyword>
<evidence type="ECO:0000256" key="4">
    <source>
        <dbReference type="SAM" id="Phobius"/>
    </source>
</evidence>
<dbReference type="Proteomes" id="UP000094020">
    <property type="component" value="Chromosome 1"/>
</dbReference>
<dbReference type="HAMAP" id="MF_00376">
    <property type="entry name" value="Dephospho_CoA_kinase"/>
    <property type="match status" value="1"/>
</dbReference>
<gene>
    <name evidence="5" type="ORF">I206_00868</name>
    <name evidence="6" type="ORF">I206_100461</name>
</gene>
<keyword evidence="4" id="KW-0812">Transmembrane</keyword>
<keyword evidence="7" id="KW-1185">Reference proteome</keyword>
<evidence type="ECO:0000256" key="2">
    <source>
        <dbReference type="ARBA" id="ARBA00022840"/>
    </source>
</evidence>
<dbReference type="AlphaFoldDB" id="A0A1B9IDH0"/>
<dbReference type="KEGG" id="kpin:30169237"/>
<keyword evidence="5" id="KW-0808">Transferase</keyword>
<name>A0A1B9IDH0_9TREE</name>
<dbReference type="RefSeq" id="XP_019014782.1">
    <property type="nucleotide sequence ID" value="XM_019152644.1"/>
</dbReference>
<keyword evidence="4" id="KW-0472">Membrane</keyword>
<dbReference type="InterPro" id="IPR027417">
    <property type="entry name" value="P-loop_NTPase"/>
</dbReference>
<evidence type="ECO:0000313" key="7">
    <source>
        <dbReference type="Proteomes" id="UP000094020"/>
    </source>
</evidence>
<accession>A0A1B9IDH0</accession>
<dbReference type="PROSITE" id="PS51219">
    <property type="entry name" value="DPCK"/>
    <property type="match status" value="1"/>
</dbReference>
<keyword evidence="1" id="KW-0547">Nucleotide-binding</keyword>
<dbReference type="NCBIfam" id="TIGR00152">
    <property type="entry name" value="dephospho-CoA kinase"/>
    <property type="match status" value="1"/>
</dbReference>
<keyword evidence="2" id="KW-0067">ATP-binding</keyword>
<dbReference type="CDD" id="cd02022">
    <property type="entry name" value="DPCK"/>
    <property type="match status" value="1"/>
</dbReference>
<dbReference type="OrthoDB" id="247245at2759"/>
<protein>
    <submittedName>
        <fullName evidence="5">Dephospho-CoA kinase</fullName>
    </submittedName>
</protein>
<dbReference type="Pfam" id="PF01121">
    <property type="entry name" value="CoaE"/>
    <property type="match status" value="1"/>
</dbReference>
<feature type="compositionally biased region" description="Polar residues" evidence="3">
    <location>
        <begin position="289"/>
        <end position="298"/>
    </location>
</feature>
<evidence type="ECO:0000313" key="5">
    <source>
        <dbReference type="EMBL" id="OCF53563.1"/>
    </source>
</evidence>
<reference evidence="6" key="4">
    <citation type="submission" date="2024-02" db="EMBL/GenBank/DDBJ databases">
        <title>Comparative genomics of Cryptococcus and Kwoniella reveals pathogenesis evolution and contrasting modes of karyotype evolution via chromosome fusion or intercentromeric recombination.</title>
        <authorList>
            <person name="Coelho M.A."/>
            <person name="David-Palma M."/>
            <person name="Shea T."/>
            <person name="Bowers K."/>
            <person name="McGinley-Smith S."/>
            <person name="Mohammad A.W."/>
            <person name="Gnirke A."/>
            <person name="Yurkov A.M."/>
            <person name="Nowrousian M."/>
            <person name="Sun S."/>
            <person name="Cuomo C.A."/>
            <person name="Heitman J."/>
        </authorList>
    </citation>
    <scope>NUCLEOTIDE SEQUENCE</scope>
    <source>
        <strain evidence="6">CBS 10737</strain>
    </source>
</reference>
<dbReference type="EMBL" id="CP144519">
    <property type="protein sequence ID" value="WWC66558.1"/>
    <property type="molecule type" value="Genomic_DNA"/>
</dbReference>
<dbReference type="SUPFAM" id="SSF52540">
    <property type="entry name" value="P-loop containing nucleoside triphosphate hydrolases"/>
    <property type="match status" value="1"/>
</dbReference>
<dbReference type="GO" id="GO:0015937">
    <property type="term" value="P:coenzyme A biosynthetic process"/>
    <property type="evidence" value="ECO:0007669"/>
    <property type="project" value="InterPro"/>
</dbReference>
<keyword evidence="5" id="KW-0418">Kinase</keyword>
<dbReference type="STRING" id="1296096.A0A1B9IDH0"/>
<dbReference type="GO" id="GO:0004140">
    <property type="term" value="F:dephospho-CoA kinase activity"/>
    <property type="evidence" value="ECO:0007669"/>
    <property type="project" value="InterPro"/>
</dbReference>